<organism evidence="1">
    <name type="scientific">marine metagenome</name>
    <dbReference type="NCBI Taxonomy" id="408172"/>
    <lineage>
        <taxon>unclassified sequences</taxon>
        <taxon>metagenomes</taxon>
        <taxon>ecological metagenomes</taxon>
    </lineage>
</organism>
<protein>
    <submittedName>
        <fullName evidence="1">Uncharacterized protein</fullName>
    </submittedName>
</protein>
<dbReference type="EMBL" id="UINC01151207">
    <property type="protein sequence ID" value="SVD44677.1"/>
    <property type="molecule type" value="Genomic_DNA"/>
</dbReference>
<name>A0A382VDX4_9ZZZZ</name>
<sequence>VKIRECLAKKLILIGLGEVIKEMFKQRGVPHVDTNYS</sequence>
<dbReference type="AlphaFoldDB" id="A0A382VDX4"/>
<gene>
    <name evidence="1" type="ORF">METZ01_LOCUS397531</name>
</gene>
<proteinExistence type="predicted"/>
<evidence type="ECO:0000313" key="1">
    <source>
        <dbReference type="EMBL" id="SVD44677.1"/>
    </source>
</evidence>
<reference evidence="1" key="1">
    <citation type="submission" date="2018-05" db="EMBL/GenBank/DDBJ databases">
        <authorList>
            <person name="Lanie J.A."/>
            <person name="Ng W.-L."/>
            <person name="Kazmierczak K.M."/>
            <person name="Andrzejewski T.M."/>
            <person name="Davidsen T.M."/>
            <person name="Wayne K.J."/>
            <person name="Tettelin H."/>
            <person name="Glass J.I."/>
            <person name="Rusch D."/>
            <person name="Podicherti R."/>
            <person name="Tsui H.-C.T."/>
            <person name="Winkler M.E."/>
        </authorList>
    </citation>
    <scope>NUCLEOTIDE SEQUENCE</scope>
</reference>
<accession>A0A382VDX4</accession>
<feature type="non-terminal residue" evidence="1">
    <location>
        <position position="1"/>
    </location>
</feature>